<dbReference type="InterPro" id="IPR011332">
    <property type="entry name" value="Ribosomal_zn-bd"/>
</dbReference>
<reference evidence="10" key="1">
    <citation type="submission" date="2025-08" db="UniProtKB">
        <authorList>
            <consortium name="Ensembl"/>
        </authorList>
    </citation>
    <scope>IDENTIFICATION</scope>
</reference>
<dbReference type="Ensembl" id="ENSSMRT00000034544.1">
    <property type="protein sequence ID" value="ENSSMRP00000029599.1"/>
    <property type="gene ID" value="ENSSMRG00000022753.1"/>
</dbReference>
<evidence type="ECO:0000256" key="8">
    <source>
        <dbReference type="ARBA" id="ARBA00023274"/>
    </source>
</evidence>
<dbReference type="PANTHER" id="PTHR10768">
    <property type="entry name" value="60S RIBOSOMAL PROTEIN L37"/>
    <property type="match status" value="1"/>
</dbReference>
<evidence type="ECO:0000256" key="2">
    <source>
        <dbReference type="ARBA" id="ARBA00022723"/>
    </source>
</evidence>
<keyword evidence="5" id="KW-0862">Zinc</keyword>
<dbReference type="GO" id="GO:0008270">
    <property type="term" value="F:zinc ion binding"/>
    <property type="evidence" value="ECO:0007669"/>
    <property type="project" value="UniProtKB-KW"/>
</dbReference>
<protein>
    <recommendedName>
        <fullName evidence="9">60S ribosomal protein L37</fullName>
    </recommendedName>
</protein>
<evidence type="ECO:0000256" key="7">
    <source>
        <dbReference type="ARBA" id="ARBA00022980"/>
    </source>
</evidence>
<keyword evidence="6" id="KW-0694">RNA-binding</keyword>
<dbReference type="SUPFAM" id="SSF57829">
    <property type="entry name" value="Zn-binding ribosomal proteins"/>
    <property type="match status" value="1"/>
</dbReference>
<evidence type="ECO:0000313" key="10">
    <source>
        <dbReference type="Ensembl" id="ENSSMRP00000029599.1"/>
    </source>
</evidence>
<keyword evidence="11" id="KW-1185">Reference proteome</keyword>
<evidence type="ECO:0000256" key="6">
    <source>
        <dbReference type="ARBA" id="ARBA00022884"/>
    </source>
</evidence>
<dbReference type="Gene3D" id="2.20.25.30">
    <property type="match status" value="1"/>
</dbReference>
<dbReference type="GO" id="GO:0003735">
    <property type="term" value="F:structural constituent of ribosome"/>
    <property type="evidence" value="ECO:0007669"/>
    <property type="project" value="InterPro"/>
</dbReference>
<evidence type="ECO:0000256" key="4">
    <source>
        <dbReference type="ARBA" id="ARBA00022771"/>
    </source>
</evidence>
<keyword evidence="7" id="KW-0689">Ribosomal protein</keyword>
<comment type="similarity">
    <text evidence="1">Belongs to the eukaryotic ribosomal protein eL37 family.</text>
</comment>
<dbReference type="Pfam" id="PF01907">
    <property type="entry name" value="Ribosomal_L37e"/>
    <property type="match status" value="1"/>
</dbReference>
<keyword evidence="2" id="KW-0479">Metal-binding</keyword>
<dbReference type="InterPro" id="IPR011331">
    <property type="entry name" value="Ribosomal_eL37/eL43"/>
</dbReference>
<dbReference type="GO" id="GO:0006412">
    <property type="term" value="P:translation"/>
    <property type="evidence" value="ECO:0007669"/>
    <property type="project" value="InterPro"/>
</dbReference>
<evidence type="ECO:0000256" key="1">
    <source>
        <dbReference type="ARBA" id="ARBA00009805"/>
    </source>
</evidence>
<dbReference type="PANTHER" id="PTHR10768:SF0">
    <property type="entry name" value="RIBOSOMAL PROTEIN L37"/>
    <property type="match status" value="1"/>
</dbReference>
<evidence type="ECO:0000256" key="9">
    <source>
        <dbReference type="ARBA" id="ARBA00035332"/>
    </source>
</evidence>
<evidence type="ECO:0000256" key="5">
    <source>
        <dbReference type="ARBA" id="ARBA00022833"/>
    </source>
</evidence>
<dbReference type="Proteomes" id="UP000694421">
    <property type="component" value="Unplaced"/>
</dbReference>
<evidence type="ECO:0000256" key="3">
    <source>
        <dbReference type="ARBA" id="ARBA00022730"/>
    </source>
</evidence>
<evidence type="ECO:0000313" key="11">
    <source>
        <dbReference type="Proteomes" id="UP000694421"/>
    </source>
</evidence>
<name>A0A8D0KP93_SALMN</name>
<dbReference type="GO" id="GO:0019843">
    <property type="term" value="F:rRNA binding"/>
    <property type="evidence" value="ECO:0007669"/>
    <property type="project" value="UniProtKB-KW"/>
</dbReference>
<keyword evidence="8" id="KW-0687">Ribonucleoprotein</keyword>
<dbReference type="GO" id="GO:0022625">
    <property type="term" value="C:cytosolic large ribosomal subunit"/>
    <property type="evidence" value="ECO:0007669"/>
    <property type="project" value="TreeGrafter"/>
</dbReference>
<keyword evidence="4" id="KW-0863">Zinc-finger</keyword>
<dbReference type="AlphaFoldDB" id="A0A8D0KP93"/>
<sequence>LIWGRAVCGKHCNKTQTLCQQYGAKADHLQKVTYGKHRYPAKCKTNYNWCAKAKSYNTTGTSHMRYLKKVYLDSGRDSTKGQAKGASTPLHFLAAWAANSSPGDSQPTWPAH</sequence>
<proteinExistence type="inferred from homology"/>
<organism evidence="10 11">
    <name type="scientific">Salvator merianae</name>
    <name type="common">Argentine black and white tegu</name>
    <name type="synonym">Tupinambis merianae</name>
    <dbReference type="NCBI Taxonomy" id="96440"/>
    <lineage>
        <taxon>Eukaryota</taxon>
        <taxon>Metazoa</taxon>
        <taxon>Chordata</taxon>
        <taxon>Craniata</taxon>
        <taxon>Vertebrata</taxon>
        <taxon>Euteleostomi</taxon>
        <taxon>Lepidosauria</taxon>
        <taxon>Squamata</taxon>
        <taxon>Bifurcata</taxon>
        <taxon>Unidentata</taxon>
        <taxon>Episquamata</taxon>
        <taxon>Laterata</taxon>
        <taxon>Teiioidea</taxon>
        <taxon>Teiidae</taxon>
        <taxon>Salvator</taxon>
    </lineage>
</organism>
<dbReference type="InterPro" id="IPR001569">
    <property type="entry name" value="Ribosomal_eL37"/>
</dbReference>
<keyword evidence="3" id="KW-0699">rRNA-binding</keyword>
<reference evidence="10" key="2">
    <citation type="submission" date="2025-09" db="UniProtKB">
        <authorList>
            <consortium name="Ensembl"/>
        </authorList>
    </citation>
    <scope>IDENTIFICATION</scope>
</reference>
<accession>A0A8D0KP93</accession>